<dbReference type="AlphaFoldDB" id="A0A9Q8ZA74"/>
<protein>
    <recommendedName>
        <fullName evidence="7">Alpha/beta hydrolase fold-3 domain-containing protein</fullName>
    </recommendedName>
</protein>
<evidence type="ECO:0000256" key="2">
    <source>
        <dbReference type="SAM" id="MobiDB-lite"/>
    </source>
</evidence>
<accession>A0A9Q8ZA74</accession>
<dbReference type="GO" id="GO:0008236">
    <property type="term" value="F:serine-type peptidase activity"/>
    <property type="evidence" value="ECO:0007669"/>
    <property type="project" value="InterPro"/>
</dbReference>
<dbReference type="EMBL" id="CP089278">
    <property type="protein sequence ID" value="USP79377.1"/>
    <property type="molecule type" value="Genomic_DNA"/>
</dbReference>
<dbReference type="Gene3D" id="3.40.50.1820">
    <property type="entry name" value="alpha/beta hydrolase"/>
    <property type="match status" value="1"/>
</dbReference>
<dbReference type="Pfam" id="PF07859">
    <property type="entry name" value="Abhydrolase_3"/>
    <property type="match status" value="1"/>
</dbReference>
<proteinExistence type="predicted"/>
<dbReference type="InterPro" id="IPR001375">
    <property type="entry name" value="Peptidase_S9_cat"/>
</dbReference>
<evidence type="ECO:0000256" key="1">
    <source>
        <dbReference type="ARBA" id="ARBA00022801"/>
    </source>
</evidence>
<evidence type="ECO:0000259" key="3">
    <source>
        <dbReference type="Pfam" id="PF00326"/>
    </source>
</evidence>
<sequence length="344" mass="38253">MLEDSLEPRTVISSEMQSKDYYFKQVDDSHIGATVHWKPTEDETVTQKYGICLAFHGGGFVVGSRHMIPNTEVHYLCDRNYVVVSVDYRLCPQIGLREVIQDGVDAFSWCQTDLPSIIRDDAGIELDVDRIVVLGQSAGSLLALHLGSLPDPPKAILDFYGVKYISDDFWYTPLPALNNLPSFEKAFLNRIHDEPTLTTTATSLERVAPATSAASQRPQRGMPAPDLSLPRNAWLFTALKNGEHMAAVLKDSLPHEVEPTLAFSPQFPPTVFVHGEADTMIPCTISEKAHKALEYHGVQTQLLIFQNQNHGFDAGISKNEIEWEKVQQALDFLVCNGNRTGSQC</sequence>
<dbReference type="InterPro" id="IPR050300">
    <property type="entry name" value="GDXG_lipolytic_enzyme"/>
</dbReference>
<dbReference type="PANTHER" id="PTHR48081:SF3">
    <property type="entry name" value="ALPHA_BETA HYDROLASE FOLD-3 DOMAIN-CONTAINING PROTEIN"/>
    <property type="match status" value="1"/>
</dbReference>
<dbReference type="InterPro" id="IPR029058">
    <property type="entry name" value="AB_hydrolase_fold"/>
</dbReference>
<name>A0A9Q8ZA74_CURCL</name>
<dbReference type="Pfam" id="PF00326">
    <property type="entry name" value="Peptidase_S9"/>
    <property type="match status" value="1"/>
</dbReference>
<feature type="domain" description="Alpha/beta hydrolase fold-3" evidence="4">
    <location>
        <begin position="53"/>
        <end position="146"/>
    </location>
</feature>
<evidence type="ECO:0000313" key="5">
    <source>
        <dbReference type="EMBL" id="USP79377.1"/>
    </source>
</evidence>
<evidence type="ECO:0008006" key="7">
    <source>
        <dbReference type="Google" id="ProtNLM"/>
    </source>
</evidence>
<dbReference type="VEuPathDB" id="FungiDB:yc1106_06651"/>
<keyword evidence="6" id="KW-1185">Reference proteome</keyword>
<organism evidence="5 6">
    <name type="scientific">Curvularia clavata</name>
    <dbReference type="NCBI Taxonomy" id="95742"/>
    <lineage>
        <taxon>Eukaryota</taxon>
        <taxon>Fungi</taxon>
        <taxon>Dikarya</taxon>
        <taxon>Ascomycota</taxon>
        <taxon>Pezizomycotina</taxon>
        <taxon>Dothideomycetes</taxon>
        <taxon>Pleosporomycetidae</taxon>
        <taxon>Pleosporales</taxon>
        <taxon>Pleosporineae</taxon>
        <taxon>Pleosporaceae</taxon>
        <taxon>Curvularia</taxon>
    </lineage>
</organism>
<keyword evidence="1" id="KW-0378">Hydrolase</keyword>
<dbReference type="OrthoDB" id="19653at2759"/>
<gene>
    <name evidence="5" type="ORF">yc1106_06651</name>
</gene>
<dbReference type="GO" id="GO:0006508">
    <property type="term" value="P:proteolysis"/>
    <property type="evidence" value="ECO:0007669"/>
    <property type="project" value="InterPro"/>
</dbReference>
<dbReference type="SUPFAM" id="SSF53474">
    <property type="entry name" value="alpha/beta-Hydrolases"/>
    <property type="match status" value="1"/>
</dbReference>
<evidence type="ECO:0000313" key="6">
    <source>
        <dbReference type="Proteomes" id="UP001056012"/>
    </source>
</evidence>
<dbReference type="InterPro" id="IPR013094">
    <property type="entry name" value="AB_hydrolase_3"/>
</dbReference>
<dbReference type="PANTHER" id="PTHR48081">
    <property type="entry name" value="AB HYDROLASE SUPERFAMILY PROTEIN C4A8.06C"/>
    <property type="match status" value="1"/>
</dbReference>
<evidence type="ECO:0000259" key="4">
    <source>
        <dbReference type="Pfam" id="PF07859"/>
    </source>
</evidence>
<reference evidence="5" key="1">
    <citation type="submission" date="2021-12" db="EMBL/GenBank/DDBJ databases">
        <title>Curvularia clavata genome.</title>
        <authorList>
            <person name="Cao Y."/>
        </authorList>
    </citation>
    <scope>NUCLEOTIDE SEQUENCE</scope>
    <source>
        <strain evidence="5">Yc1106</strain>
    </source>
</reference>
<dbReference type="Proteomes" id="UP001056012">
    <property type="component" value="Chromosome 5"/>
</dbReference>
<feature type="domain" description="Peptidase S9 prolyl oligopeptidase catalytic" evidence="3">
    <location>
        <begin position="266"/>
        <end position="334"/>
    </location>
</feature>
<feature type="region of interest" description="Disordered" evidence="2">
    <location>
        <begin position="206"/>
        <end position="226"/>
    </location>
</feature>